<dbReference type="InterPro" id="IPR036249">
    <property type="entry name" value="Thioredoxin-like_sf"/>
</dbReference>
<organism evidence="1">
    <name type="scientific">marine metagenome</name>
    <dbReference type="NCBI Taxonomy" id="408172"/>
    <lineage>
        <taxon>unclassified sequences</taxon>
        <taxon>metagenomes</taxon>
        <taxon>ecological metagenomes</taxon>
    </lineage>
</organism>
<gene>
    <name evidence="1" type="ORF">METZ01_LOCUS10638</name>
</gene>
<dbReference type="SUPFAM" id="SSF52833">
    <property type="entry name" value="Thioredoxin-like"/>
    <property type="match status" value="1"/>
</dbReference>
<reference evidence="1" key="1">
    <citation type="submission" date="2018-05" db="EMBL/GenBank/DDBJ databases">
        <authorList>
            <person name="Lanie J.A."/>
            <person name="Ng W.-L."/>
            <person name="Kazmierczak K.M."/>
            <person name="Andrzejewski T.M."/>
            <person name="Davidsen T.M."/>
            <person name="Wayne K.J."/>
            <person name="Tettelin H."/>
            <person name="Glass J.I."/>
            <person name="Rusch D."/>
            <person name="Podicherti R."/>
            <person name="Tsui H.-C.T."/>
            <person name="Winkler M.E."/>
        </authorList>
    </citation>
    <scope>NUCLEOTIDE SEQUENCE</scope>
</reference>
<sequence>MRKLIALGLLAGVIAMGAPAEASAQDSGLLAVGAMAPDFALPGATRYGLLQEPIRLSDYRGETVVLAFFFRVRTPG</sequence>
<dbReference type="AlphaFoldDB" id="A0A381NUD8"/>
<name>A0A381NUD8_9ZZZZ</name>
<evidence type="ECO:0000313" key="1">
    <source>
        <dbReference type="EMBL" id="SUZ57784.1"/>
    </source>
</evidence>
<proteinExistence type="predicted"/>
<accession>A0A381NUD8</accession>
<dbReference type="Gene3D" id="3.40.30.10">
    <property type="entry name" value="Glutaredoxin"/>
    <property type="match status" value="1"/>
</dbReference>
<dbReference type="EMBL" id="UINC01000578">
    <property type="protein sequence ID" value="SUZ57784.1"/>
    <property type="molecule type" value="Genomic_DNA"/>
</dbReference>
<protein>
    <submittedName>
        <fullName evidence="1">Uncharacterized protein</fullName>
    </submittedName>
</protein>